<dbReference type="EMBL" id="CP049934">
    <property type="protein sequence ID" value="QIM17465.1"/>
    <property type="molecule type" value="Genomic_DNA"/>
</dbReference>
<evidence type="ECO:0000256" key="3">
    <source>
        <dbReference type="ARBA" id="ARBA00023004"/>
    </source>
</evidence>
<accession>A0A6G8FMA3</accession>
<dbReference type="Proteomes" id="UP000501387">
    <property type="component" value="Chromosome"/>
</dbReference>
<evidence type="ECO:0000259" key="6">
    <source>
        <dbReference type="Pfam" id="PF04055"/>
    </source>
</evidence>
<evidence type="ECO:0000256" key="2">
    <source>
        <dbReference type="ARBA" id="ARBA00022723"/>
    </source>
</evidence>
<dbReference type="PANTHER" id="PTHR43306">
    <property type="entry name" value="7,8-DIHYDRO-6-HYDROXYMETHYLPTERIN DIMETHYLTRANSFERASE"/>
    <property type="match status" value="1"/>
</dbReference>
<reference evidence="8 9" key="1">
    <citation type="submission" date="2020-03" db="EMBL/GenBank/DDBJ databases">
        <title>Leucobacter sp. nov., isolated from beetles.</title>
        <authorList>
            <person name="Hyun D.-W."/>
            <person name="Bae J.-W."/>
        </authorList>
    </citation>
    <scope>NUCLEOTIDE SEQUENCE [LARGE SCALE GENOMIC DNA]</scope>
    <source>
        <strain evidence="8 9">HDW9B</strain>
    </source>
</reference>
<proteinExistence type="predicted"/>
<dbReference type="SUPFAM" id="SSF102114">
    <property type="entry name" value="Radical SAM enzymes"/>
    <property type="match status" value="1"/>
</dbReference>
<name>A0A6G8FMA3_9MICO</name>
<dbReference type="AlphaFoldDB" id="A0A6G8FMA3"/>
<dbReference type="GO" id="GO:0003824">
    <property type="term" value="F:catalytic activity"/>
    <property type="evidence" value="ECO:0007669"/>
    <property type="project" value="InterPro"/>
</dbReference>
<evidence type="ECO:0000256" key="1">
    <source>
        <dbReference type="ARBA" id="ARBA00022691"/>
    </source>
</evidence>
<evidence type="ECO:0000256" key="5">
    <source>
        <dbReference type="SAM" id="MobiDB-lite"/>
    </source>
</evidence>
<feature type="domain" description="Radical SAM core" evidence="6">
    <location>
        <begin position="115"/>
        <end position="276"/>
    </location>
</feature>
<dbReference type="Pfam" id="PF23545">
    <property type="entry name" value="Zn_ribbon_HMPTM"/>
    <property type="match status" value="1"/>
</dbReference>
<dbReference type="SFLD" id="SFLDS00029">
    <property type="entry name" value="Radical_SAM"/>
    <property type="match status" value="1"/>
</dbReference>
<keyword evidence="4" id="KW-0411">Iron-sulfur</keyword>
<keyword evidence="9" id="KW-1185">Reference proteome</keyword>
<dbReference type="InterPro" id="IPR056488">
    <property type="entry name" value="Zn_ribbon_HMPTM"/>
</dbReference>
<feature type="region of interest" description="Disordered" evidence="5">
    <location>
        <begin position="517"/>
        <end position="550"/>
    </location>
</feature>
<organism evidence="8 9">
    <name type="scientific">Leucobacter insecticola</name>
    <dbReference type="NCBI Taxonomy" id="2714934"/>
    <lineage>
        <taxon>Bacteria</taxon>
        <taxon>Bacillati</taxon>
        <taxon>Actinomycetota</taxon>
        <taxon>Actinomycetes</taxon>
        <taxon>Micrococcales</taxon>
        <taxon>Microbacteriaceae</taxon>
        <taxon>Leucobacter</taxon>
    </lineage>
</organism>
<gene>
    <name evidence="8" type="ORF">G7067_12425</name>
</gene>
<keyword evidence="1" id="KW-0949">S-adenosyl-L-methionine</keyword>
<dbReference type="Gene3D" id="3.20.20.70">
    <property type="entry name" value="Aldolase class I"/>
    <property type="match status" value="1"/>
</dbReference>
<sequence length="550" mass="61091">MPLRDYRVHRYVNAFCPQCHEENPDQPLSEVQRLSGWLADRDGVIWLERGCRTHGLQRTLYDESAEILSYLEEWTAPTKVHTPDLAGNFKPVPEAFEDGLPEMHTQHTCILLQDITDHCNLKCPTCFAESSPAASAVAPLAEVLASVDQRLARENNRIDVLMLSGGEPTLYPWLEQLLDHLATRPVVRILINSNGLRIANDDAFVETLKKHRERVEIYLQFDGEEPESSKFHRGADIRRFKDRALARLSEAGVFTTLTMTATLGVNDHEIGAVIKRAMDTPYVGGVTIQPVFGSGRSAGVDPMNRLTHGGVLKRLESQTHGTVTWRDLTALPCSHPHCCSVGYMLRDDSDEWRSLTAIVGHERLKQFLDLEPDLIANRIADSEINRKLKENVKQSLLDLFSEQSSLSHPSIAGIWRDVCTACDLGIGTLTALATSALPGQHGRMRKFLGERVKRITVKPFMDINTMIEERLTQCCVHVATVNESAAEDGGNVHQCAPFCAVQAWAPLGARRLSTATGVRGVDPGQDPEPQPPQFAPDASRLIPVKSRSSR</sequence>
<dbReference type="GO" id="GO:0046872">
    <property type="term" value="F:metal ion binding"/>
    <property type="evidence" value="ECO:0007669"/>
    <property type="project" value="UniProtKB-KW"/>
</dbReference>
<evidence type="ECO:0000313" key="8">
    <source>
        <dbReference type="EMBL" id="QIM17465.1"/>
    </source>
</evidence>
<dbReference type="KEGG" id="lins:G7067_12425"/>
<dbReference type="CDD" id="cd01335">
    <property type="entry name" value="Radical_SAM"/>
    <property type="match status" value="1"/>
</dbReference>
<evidence type="ECO:0000256" key="4">
    <source>
        <dbReference type="ARBA" id="ARBA00023014"/>
    </source>
</evidence>
<keyword evidence="2" id="KW-0479">Metal-binding</keyword>
<protein>
    <submittedName>
        <fullName evidence="8">Radical SAM protein</fullName>
    </submittedName>
</protein>
<dbReference type="InterPro" id="IPR058240">
    <property type="entry name" value="rSAM_sf"/>
</dbReference>
<evidence type="ECO:0000313" key="9">
    <source>
        <dbReference type="Proteomes" id="UP000501387"/>
    </source>
</evidence>
<keyword evidence="3" id="KW-0408">Iron</keyword>
<evidence type="ECO:0000259" key="7">
    <source>
        <dbReference type="Pfam" id="PF23545"/>
    </source>
</evidence>
<dbReference type="Pfam" id="PF04055">
    <property type="entry name" value="Radical_SAM"/>
    <property type="match status" value="1"/>
</dbReference>
<dbReference type="InterPro" id="IPR013785">
    <property type="entry name" value="Aldolase_TIM"/>
</dbReference>
<dbReference type="PANTHER" id="PTHR43306:SF1">
    <property type="entry name" value="7,8-DIHYDRO-6-HYDROXYMETHYLPTERIN DIMETHYLTRANSFERASE"/>
    <property type="match status" value="1"/>
</dbReference>
<dbReference type="SFLD" id="SFLDG01067">
    <property type="entry name" value="SPASM/twitch_domain_containing"/>
    <property type="match status" value="1"/>
</dbReference>
<feature type="domain" description="HMPTM N-terminal zinc ribbon" evidence="7">
    <location>
        <begin position="9"/>
        <end position="62"/>
    </location>
</feature>
<dbReference type="InterPro" id="IPR034474">
    <property type="entry name" value="Methyltransferase_Class_D"/>
</dbReference>
<dbReference type="InterPro" id="IPR007197">
    <property type="entry name" value="rSAM"/>
</dbReference>
<dbReference type="GO" id="GO:0051536">
    <property type="term" value="F:iron-sulfur cluster binding"/>
    <property type="evidence" value="ECO:0007669"/>
    <property type="project" value="UniProtKB-KW"/>
</dbReference>